<dbReference type="EMBL" id="ASPP01002578">
    <property type="protein sequence ID" value="ETO34428.1"/>
    <property type="molecule type" value="Genomic_DNA"/>
</dbReference>
<accession>X6P8J4</accession>
<feature type="non-terminal residue" evidence="1">
    <location>
        <position position="1"/>
    </location>
</feature>
<protein>
    <submittedName>
        <fullName evidence="1">Uncharacterized protein</fullName>
    </submittedName>
</protein>
<dbReference type="AlphaFoldDB" id="X6P8J4"/>
<sequence>KKEKKKKDKKGFKKLKKRREIEKKKWDIIPKIMEEMRISAWFKGEDEQKKCEWQVVADGQDIGLTQKKNQSYDCVELTRDRKCVMK</sequence>
<evidence type="ECO:0000313" key="1">
    <source>
        <dbReference type="EMBL" id="ETO34428.1"/>
    </source>
</evidence>
<evidence type="ECO:0000313" key="2">
    <source>
        <dbReference type="Proteomes" id="UP000023152"/>
    </source>
</evidence>
<name>X6P8J4_RETFI</name>
<proteinExistence type="predicted"/>
<gene>
    <name evidence="1" type="ORF">RFI_02666</name>
</gene>
<comment type="caution">
    <text evidence="1">The sequence shown here is derived from an EMBL/GenBank/DDBJ whole genome shotgun (WGS) entry which is preliminary data.</text>
</comment>
<reference evidence="1 2" key="1">
    <citation type="journal article" date="2013" name="Curr. Biol.">
        <title>The Genome of the Foraminiferan Reticulomyxa filosa.</title>
        <authorList>
            <person name="Glockner G."/>
            <person name="Hulsmann N."/>
            <person name="Schleicher M."/>
            <person name="Noegel A.A."/>
            <person name="Eichinger L."/>
            <person name="Gallinger C."/>
            <person name="Pawlowski J."/>
            <person name="Sierra R."/>
            <person name="Euteneuer U."/>
            <person name="Pillet L."/>
            <person name="Moustafa A."/>
            <person name="Platzer M."/>
            <person name="Groth M."/>
            <person name="Szafranski K."/>
            <person name="Schliwa M."/>
        </authorList>
    </citation>
    <scope>NUCLEOTIDE SEQUENCE [LARGE SCALE GENOMIC DNA]</scope>
</reference>
<dbReference type="Proteomes" id="UP000023152">
    <property type="component" value="Unassembled WGS sequence"/>
</dbReference>
<organism evidence="1 2">
    <name type="scientific">Reticulomyxa filosa</name>
    <dbReference type="NCBI Taxonomy" id="46433"/>
    <lineage>
        <taxon>Eukaryota</taxon>
        <taxon>Sar</taxon>
        <taxon>Rhizaria</taxon>
        <taxon>Retaria</taxon>
        <taxon>Foraminifera</taxon>
        <taxon>Monothalamids</taxon>
        <taxon>Reticulomyxidae</taxon>
        <taxon>Reticulomyxa</taxon>
    </lineage>
</organism>
<keyword evidence="2" id="KW-1185">Reference proteome</keyword>